<keyword evidence="2" id="KW-1185">Reference proteome</keyword>
<evidence type="ECO:0000313" key="2">
    <source>
        <dbReference type="Proteomes" id="UP000501690"/>
    </source>
</evidence>
<proteinExistence type="predicted"/>
<gene>
    <name evidence="1" type="ORF">DEO72_LG1g2737</name>
</gene>
<dbReference type="AlphaFoldDB" id="A0A4D6KN59"/>
<reference evidence="1 2" key="1">
    <citation type="submission" date="2019-04" db="EMBL/GenBank/DDBJ databases">
        <title>An improved genome assembly and genetic linkage map for asparagus bean, Vigna unguiculata ssp. sesquipedialis.</title>
        <authorList>
            <person name="Xia Q."/>
            <person name="Zhang R."/>
            <person name="Dong Y."/>
        </authorList>
    </citation>
    <scope>NUCLEOTIDE SEQUENCE [LARGE SCALE GENOMIC DNA]</scope>
    <source>
        <tissue evidence="1">Leaf</tissue>
    </source>
</reference>
<dbReference type="EMBL" id="CP039345">
    <property type="protein sequence ID" value="QCD79098.1"/>
    <property type="molecule type" value="Genomic_DNA"/>
</dbReference>
<dbReference type="Proteomes" id="UP000501690">
    <property type="component" value="Linkage Group LG1"/>
</dbReference>
<organism evidence="1 2">
    <name type="scientific">Vigna unguiculata</name>
    <name type="common">Cowpea</name>
    <dbReference type="NCBI Taxonomy" id="3917"/>
    <lineage>
        <taxon>Eukaryota</taxon>
        <taxon>Viridiplantae</taxon>
        <taxon>Streptophyta</taxon>
        <taxon>Embryophyta</taxon>
        <taxon>Tracheophyta</taxon>
        <taxon>Spermatophyta</taxon>
        <taxon>Magnoliopsida</taxon>
        <taxon>eudicotyledons</taxon>
        <taxon>Gunneridae</taxon>
        <taxon>Pentapetalae</taxon>
        <taxon>rosids</taxon>
        <taxon>fabids</taxon>
        <taxon>Fabales</taxon>
        <taxon>Fabaceae</taxon>
        <taxon>Papilionoideae</taxon>
        <taxon>50 kb inversion clade</taxon>
        <taxon>NPAAA clade</taxon>
        <taxon>indigoferoid/millettioid clade</taxon>
        <taxon>Phaseoleae</taxon>
        <taxon>Vigna</taxon>
    </lineage>
</organism>
<accession>A0A4D6KN59</accession>
<evidence type="ECO:0000313" key="1">
    <source>
        <dbReference type="EMBL" id="QCD79098.1"/>
    </source>
</evidence>
<protein>
    <submittedName>
        <fullName evidence="1">Uncharacterized protein</fullName>
    </submittedName>
</protein>
<name>A0A4D6KN59_VIGUN</name>
<sequence length="298" mass="33001">MEVTVEIREDPPEEIAKSSLPARAKYRWVAEDVQTQHSLFRWSRVLKSWLNCIPVFERGARRNIVALERVNAIDCVCHGQEGASEGFSICICAIPHSSLRKEKVAKAKNVGNTEVPNLQDPLVEVHIHGGTKRKADVPTKQGGGKDVKRVRAALLGPRSSSGANKPKAELTELPETTVRRNIDIKLSKSLVNSIDNIKPNAMVNAMLQFSSKALILGRMGQIIQEHINDFQKGLRQVAFFHNDIDMSDTKFDVNKDVVDGQLVNEVDSSPEEEAKKVADEVVVNTDEAASVEVHVDKI</sequence>